<evidence type="ECO:0000313" key="1">
    <source>
        <dbReference type="EMBL" id="TFB90457.1"/>
    </source>
</evidence>
<dbReference type="RefSeq" id="WP_134532103.1">
    <property type="nucleotide sequence ID" value="NZ_SOFG01000004.1"/>
</dbReference>
<protein>
    <submittedName>
        <fullName evidence="1">Uncharacterized protein</fullName>
    </submittedName>
</protein>
<sequence length="138" mass="14734">MGENAIALSDDELVQKVSNGTGATAAALSNLIYLDDGALRLNLPGIKLGKNNADRTRTIAAIFTIVRSFGLDEDDTSVELVREEAQRLKCYDSANFSSQLKALQGFVIKGTGNYRRIQAKGPGITDFPGLVAKLTGES</sequence>
<reference evidence="1 2" key="1">
    <citation type="submission" date="2019-03" db="EMBL/GenBank/DDBJ databases">
        <title>Genomics of glacier-inhabiting Cryobacterium strains.</title>
        <authorList>
            <person name="Liu Q."/>
            <person name="Xin Y.-H."/>
        </authorList>
    </citation>
    <scope>NUCLEOTIDE SEQUENCE [LARGE SCALE GENOMIC DNA]</scope>
    <source>
        <strain evidence="1 2">MDB2-B</strain>
    </source>
</reference>
<dbReference type="Proteomes" id="UP000297608">
    <property type="component" value="Unassembled WGS sequence"/>
</dbReference>
<dbReference type="EMBL" id="SOFG01000004">
    <property type="protein sequence ID" value="TFB90457.1"/>
    <property type="molecule type" value="Genomic_DNA"/>
</dbReference>
<comment type="caution">
    <text evidence="1">The sequence shown here is derived from an EMBL/GenBank/DDBJ whole genome shotgun (WGS) entry which is preliminary data.</text>
</comment>
<keyword evidence="2" id="KW-1185">Reference proteome</keyword>
<name>A0ABY2IFX4_9MICO</name>
<evidence type="ECO:0000313" key="2">
    <source>
        <dbReference type="Proteomes" id="UP000297608"/>
    </source>
</evidence>
<organism evidence="1 2">
    <name type="scientific">Cryobacterium algoricola</name>
    <dbReference type="NCBI Taxonomy" id="1259183"/>
    <lineage>
        <taxon>Bacteria</taxon>
        <taxon>Bacillati</taxon>
        <taxon>Actinomycetota</taxon>
        <taxon>Actinomycetes</taxon>
        <taxon>Micrococcales</taxon>
        <taxon>Microbacteriaceae</taxon>
        <taxon>Cryobacterium</taxon>
    </lineage>
</organism>
<proteinExistence type="predicted"/>
<gene>
    <name evidence="1" type="ORF">E3O44_02255</name>
</gene>
<accession>A0ABY2IFX4</accession>